<dbReference type="Proteomes" id="UP000051660">
    <property type="component" value="Unassembled WGS sequence"/>
</dbReference>
<evidence type="ECO:0000313" key="1">
    <source>
        <dbReference type="EMBL" id="KRR18166.1"/>
    </source>
</evidence>
<dbReference type="AlphaFoldDB" id="A0A0R3MMS2"/>
<organism evidence="1 2">
    <name type="scientific">Bradyrhizobium lablabi</name>
    <dbReference type="NCBI Taxonomy" id="722472"/>
    <lineage>
        <taxon>Bacteria</taxon>
        <taxon>Pseudomonadati</taxon>
        <taxon>Pseudomonadota</taxon>
        <taxon>Alphaproteobacteria</taxon>
        <taxon>Hyphomicrobiales</taxon>
        <taxon>Nitrobacteraceae</taxon>
        <taxon>Bradyrhizobium</taxon>
    </lineage>
</organism>
<dbReference type="EMBL" id="LLYB01000109">
    <property type="protein sequence ID" value="KRR18166.1"/>
    <property type="molecule type" value="Genomic_DNA"/>
</dbReference>
<proteinExistence type="predicted"/>
<evidence type="ECO:0000313" key="2">
    <source>
        <dbReference type="Proteomes" id="UP000051660"/>
    </source>
</evidence>
<accession>A0A0R3MMS2</accession>
<gene>
    <name evidence="1" type="ORF">CQ14_24875</name>
</gene>
<comment type="caution">
    <text evidence="1">The sequence shown here is derived from an EMBL/GenBank/DDBJ whole genome shotgun (WGS) entry which is preliminary data.</text>
</comment>
<protein>
    <submittedName>
        <fullName evidence="1">Uncharacterized protein</fullName>
    </submittedName>
</protein>
<sequence length="64" mass="6938">MLRAIKKPRSFSGGAAVWMMRSFDYARTAPQPPEGALVFAVALVEIVMARTYAAALGGRQRLLA</sequence>
<reference evidence="1 2" key="1">
    <citation type="submission" date="2014-03" db="EMBL/GenBank/DDBJ databases">
        <title>Bradyrhizobium valentinum sp. nov., isolated from effective nodules of Lupinus mariae-josephae, a lupine endemic of basic-lime soils in Eastern Spain.</title>
        <authorList>
            <person name="Duran D."/>
            <person name="Rey L."/>
            <person name="Navarro A."/>
            <person name="Busquets A."/>
            <person name="Imperial J."/>
            <person name="Ruiz-Argueso T."/>
        </authorList>
    </citation>
    <scope>NUCLEOTIDE SEQUENCE [LARGE SCALE GENOMIC DNA]</scope>
    <source>
        <strain evidence="1 2">CCBAU 23086</strain>
    </source>
</reference>
<name>A0A0R3MMS2_9BRAD</name>